<evidence type="ECO:0000256" key="7">
    <source>
        <dbReference type="SAM" id="MobiDB-lite"/>
    </source>
</evidence>
<dbReference type="GO" id="GO:0038023">
    <property type="term" value="F:signaling receptor activity"/>
    <property type="evidence" value="ECO:0007669"/>
    <property type="project" value="TreeGrafter"/>
</dbReference>
<keyword evidence="4 8" id="KW-1133">Transmembrane helix</keyword>
<evidence type="ECO:0000256" key="3">
    <source>
        <dbReference type="ARBA" id="ARBA00022692"/>
    </source>
</evidence>
<name>A0A5C3MUU3_9AGAM</name>
<evidence type="ECO:0000256" key="8">
    <source>
        <dbReference type="SAM" id="Phobius"/>
    </source>
</evidence>
<protein>
    <submittedName>
        <fullName evidence="9">HlyIII-domain-containing protein</fullName>
    </submittedName>
</protein>
<evidence type="ECO:0000256" key="1">
    <source>
        <dbReference type="ARBA" id="ARBA00004141"/>
    </source>
</evidence>
<organism evidence="9 10">
    <name type="scientific">Heliocybe sulcata</name>
    <dbReference type="NCBI Taxonomy" id="5364"/>
    <lineage>
        <taxon>Eukaryota</taxon>
        <taxon>Fungi</taxon>
        <taxon>Dikarya</taxon>
        <taxon>Basidiomycota</taxon>
        <taxon>Agaricomycotina</taxon>
        <taxon>Agaricomycetes</taxon>
        <taxon>Gloeophyllales</taxon>
        <taxon>Gloeophyllaceae</taxon>
        <taxon>Heliocybe</taxon>
    </lineage>
</organism>
<feature type="transmembrane region" description="Helical" evidence="8">
    <location>
        <begin position="157"/>
        <end position="179"/>
    </location>
</feature>
<accession>A0A5C3MUU3</accession>
<dbReference type="STRING" id="5364.A0A5C3MUU3"/>
<dbReference type="AlphaFoldDB" id="A0A5C3MUU3"/>
<proteinExistence type="inferred from homology"/>
<feature type="transmembrane region" description="Helical" evidence="8">
    <location>
        <begin position="250"/>
        <end position="269"/>
    </location>
</feature>
<dbReference type="PANTHER" id="PTHR20855">
    <property type="entry name" value="ADIPOR/PROGESTIN RECEPTOR-RELATED"/>
    <property type="match status" value="1"/>
</dbReference>
<comment type="similarity">
    <text evidence="2">Belongs to the ADIPOR family.</text>
</comment>
<evidence type="ECO:0000256" key="4">
    <source>
        <dbReference type="ARBA" id="ARBA00022989"/>
    </source>
</evidence>
<feature type="transmembrane region" description="Helical" evidence="8">
    <location>
        <begin position="185"/>
        <end position="205"/>
    </location>
</feature>
<evidence type="ECO:0000256" key="2">
    <source>
        <dbReference type="ARBA" id="ARBA00007018"/>
    </source>
</evidence>
<gene>
    <name evidence="9" type="ORF">OE88DRAFT_463420</name>
</gene>
<dbReference type="GO" id="GO:0016020">
    <property type="term" value="C:membrane"/>
    <property type="evidence" value="ECO:0007669"/>
    <property type="project" value="UniProtKB-SubCell"/>
</dbReference>
<comment type="subcellular location">
    <subcellularLocation>
        <location evidence="1">Membrane</location>
        <topology evidence="1">Multi-pass membrane protein</topology>
    </subcellularLocation>
</comment>
<keyword evidence="3 8" id="KW-0812">Transmembrane</keyword>
<dbReference type="InterPro" id="IPR004254">
    <property type="entry name" value="AdipoR/HlyIII-related"/>
</dbReference>
<keyword evidence="5 8" id="KW-0472">Membrane</keyword>
<feature type="binding site" evidence="6">
    <location>
        <position position="292"/>
    </location>
    <ligand>
        <name>Zn(2+)</name>
        <dbReference type="ChEBI" id="CHEBI:29105"/>
    </ligand>
</feature>
<feature type="binding site" evidence="6">
    <location>
        <position position="288"/>
    </location>
    <ligand>
        <name>Zn(2+)</name>
        <dbReference type="ChEBI" id="CHEBI:29105"/>
    </ligand>
</feature>
<sequence>MAEPSGRLVRRARQDATAPEARSAEATSWTVSWKEIEPWQRDNEYILTGYRRALRSYRGCLASVFGYLHNETVNIHSHLIGAALFVYILCTRDSAHTTTTWRDDAVFTISLSSAIFCLLGSAGMHTFSCHSEPVRLSSYVPGIVSPRPPQVCARGHALDYTGIVVLIVGSFFPCIYYGFYCEPRLQWLYLSIISISGIGAAWIVLDPEYSRPTHRGARTRVFIALGVSAVLPVSHAVLSHGPSKLLYEMGFGWLILSGALYIAGALLYANRIPERYAPGKFDVWFSSHQIFHVHVVVAALAHYACVLTAFEHWHSKQGRCY</sequence>
<dbReference type="EMBL" id="ML213517">
    <property type="protein sequence ID" value="TFK49074.1"/>
    <property type="molecule type" value="Genomic_DNA"/>
</dbReference>
<feature type="region of interest" description="Disordered" evidence="7">
    <location>
        <begin position="1"/>
        <end position="23"/>
    </location>
</feature>
<evidence type="ECO:0000256" key="5">
    <source>
        <dbReference type="ARBA" id="ARBA00023136"/>
    </source>
</evidence>
<dbReference type="Proteomes" id="UP000305948">
    <property type="component" value="Unassembled WGS sequence"/>
</dbReference>
<keyword evidence="10" id="KW-1185">Reference proteome</keyword>
<dbReference type="OrthoDB" id="529367at2759"/>
<feature type="transmembrane region" description="Helical" evidence="8">
    <location>
        <begin position="290"/>
        <end position="310"/>
    </location>
</feature>
<dbReference type="PANTHER" id="PTHR20855:SF52">
    <property type="entry name" value="ADIPONECTIN RECEPTOR PROTEIN"/>
    <property type="match status" value="1"/>
</dbReference>
<feature type="transmembrane region" description="Helical" evidence="8">
    <location>
        <begin position="217"/>
        <end position="238"/>
    </location>
</feature>
<evidence type="ECO:0000256" key="6">
    <source>
        <dbReference type="PIRSR" id="PIRSR604254-1"/>
    </source>
</evidence>
<dbReference type="GO" id="GO:0046872">
    <property type="term" value="F:metal ion binding"/>
    <property type="evidence" value="ECO:0007669"/>
    <property type="project" value="UniProtKB-KW"/>
</dbReference>
<evidence type="ECO:0000313" key="9">
    <source>
        <dbReference type="EMBL" id="TFK49074.1"/>
    </source>
</evidence>
<dbReference type="GO" id="GO:0006882">
    <property type="term" value="P:intracellular zinc ion homeostasis"/>
    <property type="evidence" value="ECO:0007669"/>
    <property type="project" value="TreeGrafter"/>
</dbReference>
<reference evidence="9 10" key="1">
    <citation type="journal article" date="2019" name="Nat. Ecol. Evol.">
        <title>Megaphylogeny resolves global patterns of mushroom evolution.</title>
        <authorList>
            <person name="Varga T."/>
            <person name="Krizsan K."/>
            <person name="Foldi C."/>
            <person name="Dima B."/>
            <person name="Sanchez-Garcia M."/>
            <person name="Sanchez-Ramirez S."/>
            <person name="Szollosi G.J."/>
            <person name="Szarkandi J.G."/>
            <person name="Papp V."/>
            <person name="Albert L."/>
            <person name="Andreopoulos W."/>
            <person name="Angelini C."/>
            <person name="Antonin V."/>
            <person name="Barry K.W."/>
            <person name="Bougher N.L."/>
            <person name="Buchanan P."/>
            <person name="Buyck B."/>
            <person name="Bense V."/>
            <person name="Catcheside P."/>
            <person name="Chovatia M."/>
            <person name="Cooper J."/>
            <person name="Damon W."/>
            <person name="Desjardin D."/>
            <person name="Finy P."/>
            <person name="Geml J."/>
            <person name="Haridas S."/>
            <person name="Hughes K."/>
            <person name="Justo A."/>
            <person name="Karasinski D."/>
            <person name="Kautmanova I."/>
            <person name="Kiss B."/>
            <person name="Kocsube S."/>
            <person name="Kotiranta H."/>
            <person name="LaButti K.M."/>
            <person name="Lechner B.E."/>
            <person name="Liimatainen K."/>
            <person name="Lipzen A."/>
            <person name="Lukacs Z."/>
            <person name="Mihaltcheva S."/>
            <person name="Morgado L.N."/>
            <person name="Niskanen T."/>
            <person name="Noordeloos M.E."/>
            <person name="Ohm R.A."/>
            <person name="Ortiz-Santana B."/>
            <person name="Ovrebo C."/>
            <person name="Racz N."/>
            <person name="Riley R."/>
            <person name="Savchenko A."/>
            <person name="Shiryaev A."/>
            <person name="Soop K."/>
            <person name="Spirin V."/>
            <person name="Szebenyi C."/>
            <person name="Tomsovsky M."/>
            <person name="Tulloss R.E."/>
            <person name="Uehling J."/>
            <person name="Grigoriev I.V."/>
            <person name="Vagvolgyi C."/>
            <person name="Papp T."/>
            <person name="Martin F.M."/>
            <person name="Miettinen O."/>
            <person name="Hibbett D.S."/>
            <person name="Nagy L.G."/>
        </authorList>
    </citation>
    <scope>NUCLEOTIDE SEQUENCE [LARGE SCALE GENOMIC DNA]</scope>
    <source>
        <strain evidence="9 10">OMC1185</strain>
    </source>
</reference>
<keyword evidence="6" id="KW-0862">Zinc</keyword>
<feature type="binding site" evidence="6">
    <location>
        <position position="125"/>
    </location>
    <ligand>
        <name>Zn(2+)</name>
        <dbReference type="ChEBI" id="CHEBI:29105"/>
    </ligand>
</feature>
<dbReference type="Pfam" id="PF03006">
    <property type="entry name" value="HlyIII"/>
    <property type="match status" value="2"/>
</dbReference>
<evidence type="ECO:0000313" key="10">
    <source>
        <dbReference type="Proteomes" id="UP000305948"/>
    </source>
</evidence>
<keyword evidence="6" id="KW-0479">Metal-binding</keyword>